<dbReference type="Pfam" id="PF13510">
    <property type="entry name" value="Fer2_4"/>
    <property type="match status" value="1"/>
</dbReference>
<keyword evidence="1" id="KW-0560">Oxidoreductase</keyword>
<dbReference type="EMBL" id="FPBH01000003">
    <property type="protein sequence ID" value="SFT71978.1"/>
    <property type="molecule type" value="Genomic_DNA"/>
</dbReference>
<dbReference type="InterPro" id="IPR042204">
    <property type="entry name" value="2Fe-2S-bd_N"/>
</dbReference>
<dbReference type="GO" id="GO:0051536">
    <property type="term" value="F:iron-sulfur cluster binding"/>
    <property type="evidence" value="ECO:0007669"/>
    <property type="project" value="InterPro"/>
</dbReference>
<accession>A0A1I7AAN3</accession>
<sequence length="101" mass="10840">MTHRPLFASLDTPETMVVLIVNGEPIHVPAGISVAAALLSYSDQRPLRRAAFSGSPRAPYCLMGACFECAVCIDGQPDRRACLTQVRAGMHVDLGDRDGDL</sequence>
<dbReference type="InterPro" id="IPR036010">
    <property type="entry name" value="2Fe-2S_ferredoxin-like_sf"/>
</dbReference>
<dbReference type="AlphaFoldDB" id="A0A1I7AAN3"/>
<organism evidence="2 3">
    <name type="scientific">Paraburkholderia aspalathi</name>
    <dbReference type="NCBI Taxonomy" id="1324617"/>
    <lineage>
        <taxon>Bacteria</taxon>
        <taxon>Pseudomonadati</taxon>
        <taxon>Pseudomonadota</taxon>
        <taxon>Betaproteobacteria</taxon>
        <taxon>Burkholderiales</taxon>
        <taxon>Burkholderiaceae</taxon>
        <taxon>Paraburkholderia</taxon>
    </lineage>
</organism>
<gene>
    <name evidence="2" type="ORF">SAMN05192563_1003221</name>
</gene>
<dbReference type="SUPFAM" id="SSF54292">
    <property type="entry name" value="2Fe-2S ferredoxin-like"/>
    <property type="match status" value="1"/>
</dbReference>
<protein>
    <submittedName>
        <fullName evidence="2">2Fe-2S iron-sulfur cluster binding domain-containing protein</fullName>
    </submittedName>
</protein>
<evidence type="ECO:0000313" key="3">
    <source>
        <dbReference type="Proteomes" id="UP000198844"/>
    </source>
</evidence>
<proteinExistence type="predicted"/>
<name>A0A1I7AAN3_9BURK</name>
<dbReference type="GO" id="GO:0016491">
    <property type="term" value="F:oxidoreductase activity"/>
    <property type="evidence" value="ECO:0007669"/>
    <property type="project" value="UniProtKB-KW"/>
</dbReference>
<dbReference type="OrthoDB" id="573392at2"/>
<dbReference type="Gene3D" id="3.10.20.440">
    <property type="entry name" value="2Fe-2S iron-sulphur cluster binding domain, sarcosine oxidase, alpha subunit, N-terminal domain"/>
    <property type="match status" value="1"/>
</dbReference>
<reference evidence="2 3" key="1">
    <citation type="submission" date="2016-10" db="EMBL/GenBank/DDBJ databases">
        <authorList>
            <person name="de Groot N.N."/>
        </authorList>
    </citation>
    <scope>NUCLEOTIDE SEQUENCE [LARGE SCALE GENOMIC DNA]</scope>
    <source>
        <strain evidence="2 3">LMG 27731</strain>
    </source>
</reference>
<evidence type="ECO:0000256" key="1">
    <source>
        <dbReference type="ARBA" id="ARBA00023002"/>
    </source>
</evidence>
<evidence type="ECO:0000313" key="2">
    <source>
        <dbReference type="EMBL" id="SFT71978.1"/>
    </source>
</evidence>
<dbReference type="Proteomes" id="UP000198844">
    <property type="component" value="Unassembled WGS sequence"/>
</dbReference>